<proteinExistence type="predicted"/>
<dbReference type="SUPFAM" id="SSF46785">
    <property type="entry name" value="Winged helix' DNA-binding domain"/>
    <property type="match status" value="1"/>
</dbReference>
<dbReference type="RefSeq" id="WP_106585436.1">
    <property type="nucleotide sequence ID" value="NZ_PYGA01000019.1"/>
</dbReference>
<keyword evidence="2" id="KW-0238">DNA-binding</keyword>
<dbReference type="GO" id="GO:0003677">
    <property type="term" value="F:DNA binding"/>
    <property type="evidence" value="ECO:0007669"/>
    <property type="project" value="UniProtKB-KW"/>
</dbReference>
<keyword evidence="3" id="KW-1185">Reference proteome</keyword>
<protein>
    <submittedName>
        <fullName evidence="2">DNA-binding MarR family transcriptional regulator</fullName>
    </submittedName>
</protein>
<dbReference type="Gene3D" id="1.10.10.10">
    <property type="entry name" value="Winged helix-like DNA-binding domain superfamily/Winged helix DNA-binding domain"/>
    <property type="match status" value="1"/>
</dbReference>
<reference evidence="2 3" key="1">
    <citation type="submission" date="2018-03" db="EMBL/GenBank/DDBJ databases">
        <title>Genomic Encyclopedia of Archaeal and Bacterial Type Strains, Phase II (KMG-II): from individual species to whole genera.</title>
        <authorList>
            <person name="Goeker M."/>
        </authorList>
    </citation>
    <scope>NUCLEOTIDE SEQUENCE [LARGE SCALE GENOMIC DNA]</scope>
    <source>
        <strain evidence="2 3">DSM 45312</strain>
    </source>
</reference>
<evidence type="ECO:0000259" key="1">
    <source>
        <dbReference type="SMART" id="SM00347"/>
    </source>
</evidence>
<dbReference type="GO" id="GO:0006950">
    <property type="term" value="P:response to stress"/>
    <property type="evidence" value="ECO:0007669"/>
    <property type="project" value="TreeGrafter"/>
</dbReference>
<dbReference type="InterPro" id="IPR036390">
    <property type="entry name" value="WH_DNA-bd_sf"/>
</dbReference>
<gene>
    <name evidence="2" type="ORF">CLV63_11949</name>
</gene>
<accession>A0A2P8D3H1</accession>
<evidence type="ECO:0000313" key="2">
    <source>
        <dbReference type="EMBL" id="PSK91768.1"/>
    </source>
</evidence>
<dbReference type="PANTHER" id="PTHR33164:SF106">
    <property type="entry name" value="TRANSCRIPTIONAL REGULATORY PROTEIN"/>
    <property type="match status" value="1"/>
</dbReference>
<dbReference type="Pfam" id="PF01047">
    <property type="entry name" value="MarR"/>
    <property type="match status" value="1"/>
</dbReference>
<dbReference type="AlphaFoldDB" id="A0A2P8D3H1"/>
<organism evidence="2 3">
    <name type="scientific">Murinocardiopsis flavida</name>
    <dbReference type="NCBI Taxonomy" id="645275"/>
    <lineage>
        <taxon>Bacteria</taxon>
        <taxon>Bacillati</taxon>
        <taxon>Actinomycetota</taxon>
        <taxon>Actinomycetes</taxon>
        <taxon>Streptosporangiales</taxon>
        <taxon>Nocardiopsidaceae</taxon>
        <taxon>Murinocardiopsis</taxon>
    </lineage>
</organism>
<name>A0A2P8D3H1_9ACTN</name>
<feature type="domain" description="HTH marR-type" evidence="1">
    <location>
        <begin position="29"/>
        <end position="129"/>
    </location>
</feature>
<dbReference type="GO" id="GO:0003700">
    <property type="term" value="F:DNA-binding transcription factor activity"/>
    <property type="evidence" value="ECO:0007669"/>
    <property type="project" value="InterPro"/>
</dbReference>
<sequence length="164" mass="17373">MTNASPALCVRVQNAALRHAAATARFDHEMGAQAGLTLSTYEASFIDLLHLHGPLSPGELGRLAGLSSSGTITGVIDRLEQAGYVQRARCVNDRRKVEVTLNNELLEQENAPRLQRLAAILADYDKTQLDTIADFLNRLADVETAAAAPAPASAPAPDTGQAVS</sequence>
<comment type="caution">
    <text evidence="2">The sequence shown here is derived from an EMBL/GenBank/DDBJ whole genome shotgun (WGS) entry which is preliminary data.</text>
</comment>
<dbReference type="InterPro" id="IPR000835">
    <property type="entry name" value="HTH_MarR-typ"/>
</dbReference>
<dbReference type="OrthoDB" id="3173926at2"/>
<dbReference type="PANTHER" id="PTHR33164">
    <property type="entry name" value="TRANSCRIPTIONAL REGULATOR, MARR FAMILY"/>
    <property type="match status" value="1"/>
</dbReference>
<dbReference type="Proteomes" id="UP000240542">
    <property type="component" value="Unassembled WGS sequence"/>
</dbReference>
<dbReference type="EMBL" id="PYGA01000019">
    <property type="protein sequence ID" value="PSK91768.1"/>
    <property type="molecule type" value="Genomic_DNA"/>
</dbReference>
<dbReference type="SMART" id="SM00347">
    <property type="entry name" value="HTH_MARR"/>
    <property type="match status" value="1"/>
</dbReference>
<evidence type="ECO:0000313" key="3">
    <source>
        <dbReference type="Proteomes" id="UP000240542"/>
    </source>
</evidence>
<dbReference type="InterPro" id="IPR039422">
    <property type="entry name" value="MarR/SlyA-like"/>
</dbReference>
<dbReference type="InterPro" id="IPR036388">
    <property type="entry name" value="WH-like_DNA-bd_sf"/>
</dbReference>